<organism evidence="3 4">
    <name type="scientific">Vitis vinifera</name>
    <name type="common">Grape</name>
    <dbReference type="NCBI Taxonomy" id="29760"/>
    <lineage>
        <taxon>Eukaryota</taxon>
        <taxon>Viridiplantae</taxon>
        <taxon>Streptophyta</taxon>
        <taxon>Embryophyta</taxon>
        <taxon>Tracheophyta</taxon>
        <taxon>Spermatophyta</taxon>
        <taxon>Magnoliopsida</taxon>
        <taxon>eudicotyledons</taxon>
        <taxon>Gunneridae</taxon>
        <taxon>Pentapetalae</taxon>
        <taxon>rosids</taxon>
        <taxon>Vitales</taxon>
        <taxon>Vitaceae</taxon>
        <taxon>Viteae</taxon>
        <taxon>Vitis</taxon>
    </lineage>
</organism>
<dbReference type="PANTHER" id="PTHR47813">
    <property type="entry name" value="UBIQUITIN-LIKE SUPERFAMILY PROTEIN"/>
    <property type="match status" value="1"/>
</dbReference>
<dbReference type="EMBL" id="QGNW01002582">
    <property type="protein sequence ID" value="RVW17007.1"/>
    <property type="molecule type" value="Genomic_DNA"/>
</dbReference>
<dbReference type="InterPro" id="IPR029071">
    <property type="entry name" value="Ubiquitin-like_domsf"/>
</dbReference>
<dbReference type="InterPro" id="IPR022617">
    <property type="entry name" value="Rad60/SUMO-like_dom"/>
</dbReference>
<dbReference type="Proteomes" id="UP000288805">
    <property type="component" value="Unassembled WGS sequence"/>
</dbReference>
<dbReference type="SUPFAM" id="SSF54236">
    <property type="entry name" value="Ubiquitin-like"/>
    <property type="match status" value="1"/>
</dbReference>
<dbReference type="Pfam" id="PF11976">
    <property type="entry name" value="Rad60-SLD"/>
    <property type="match status" value="1"/>
</dbReference>
<feature type="domain" description="Rad60/SUMO-like" evidence="2">
    <location>
        <begin position="434"/>
        <end position="486"/>
    </location>
</feature>
<gene>
    <name evidence="3" type="ORF">CK203_070744</name>
</gene>
<comment type="caution">
    <text evidence="3">The sequence shown here is derived from an EMBL/GenBank/DDBJ whole genome shotgun (WGS) entry which is preliminary data.</text>
</comment>
<evidence type="ECO:0000313" key="4">
    <source>
        <dbReference type="Proteomes" id="UP000288805"/>
    </source>
</evidence>
<feature type="region of interest" description="Disordered" evidence="1">
    <location>
        <begin position="31"/>
        <end position="62"/>
    </location>
</feature>
<dbReference type="CDD" id="cd01763">
    <property type="entry name" value="Ubl_SUMO_like"/>
    <property type="match status" value="1"/>
</dbReference>
<dbReference type="AlphaFoldDB" id="A0A438C196"/>
<name>A0A438C196_VITVI</name>
<reference evidence="3 4" key="1">
    <citation type="journal article" date="2018" name="PLoS Genet.">
        <title>Population sequencing reveals clonal diversity and ancestral inbreeding in the grapevine cultivar Chardonnay.</title>
        <authorList>
            <person name="Roach M.J."/>
            <person name="Johnson D.L."/>
            <person name="Bohlmann J."/>
            <person name="van Vuuren H.J."/>
            <person name="Jones S.J."/>
            <person name="Pretorius I.S."/>
            <person name="Schmidt S.A."/>
            <person name="Borneman A.R."/>
        </authorList>
    </citation>
    <scope>NUCLEOTIDE SEQUENCE [LARGE SCALE GENOMIC DNA]</scope>
    <source>
        <strain evidence="4">cv. Chardonnay</strain>
        <tissue evidence="3">Leaf</tissue>
    </source>
</reference>
<dbReference type="OrthoDB" id="442921at2759"/>
<protein>
    <recommendedName>
        <fullName evidence="2">Rad60/SUMO-like domain-containing protein</fullName>
    </recommendedName>
</protein>
<dbReference type="Gene3D" id="3.10.20.90">
    <property type="entry name" value="Phosphatidylinositol 3-kinase Catalytic Subunit, Chain A, domain 1"/>
    <property type="match status" value="1"/>
</dbReference>
<proteinExistence type="predicted"/>
<accession>A0A438C196</accession>
<evidence type="ECO:0000313" key="3">
    <source>
        <dbReference type="EMBL" id="RVW17007.1"/>
    </source>
</evidence>
<sequence>MVGVSPALVEKSTEELEPLFDYSRVQPFNFVPLDDDDSDSSPNLTPKRKKLSNSSEEKNENVTQVIDCKENEEEDWLPPPPKLSVDVQNQLGEDSTLKQLRYSQIVPYLEYNIENTKLHVAITQICFLVSKVPLQEFTEVKCTPTRLKKQELLLFAESAKDVLRTVEESAKRELGSSLQSSVESVASQPSKPPCERAKIVISIQDKDGLKQFRIYMVVIKGKRKVSEAIWIQMEEVEEDLKVWNREVIGNVSLNKNIVLNWIGFWDAKKRDCGLSLEDSEARRCVVEYFSKWVVMEEISWRQKSRELWLKEGVDGRKLTEETEIKKGVVNAFQNIFSETWDWRLSISELSFSFVDSVKAGLLEDAFSKEEIQTTLSSLSGDKAHGPDGFTLAFWQFCRQILDVVLIANEALDSRLKSAKGGIFCKMDIEKAYDHDDKFERLFKMYADKLKLDLKSLIFCFDGDKISPTATPDELGMEDNDIVEVHIKSS</sequence>
<dbReference type="PANTHER" id="PTHR47813:SF2">
    <property type="entry name" value="UBIQUITIN-LIKE SUPERFAMILY PROTEIN"/>
    <property type="match status" value="1"/>
</dbReference>
<evidence type="ECO:0000256" key="1">
    <source>
        <dbReference type="SAM" id="MobiDB-lite"/>
    </source>
</evidence>
<evidence type="ECO:0000259" key="2">
    <source>
        <dbReference type="Pfam" id="PF11976"/>
    </source>
</evidence>